<evidence type="ECO:0000256" key="1">
    <source>
        <dbReference type="SAM" id="MobiDB-lite"/>
    </source>
</evidence>
<accession>A0AAD6UY40</accession>
<protein>
    <submittedName>
        <fullName evidence="2">Uncharacterized protein</fullName>
    </submittedName>
</protein>
<sequence>MPSGDDEQDDPMQDDPMLGFPERTPTPPPPPPPIHPVHRKASVEEVPDEPSPDNPENFSRRSKAYADAKSKEPLAGWYSEAPGLTFFEEVRARQTESATAAGKSFSVYAPFDGDEEWDLAKWLAKNVSQTATEEYLELPTTKRLGLSFKNKREFLQKVDQLPTGPEWKCKMVKVEGNRCDEDGKLMDEDLELWVRNPVDCIRQLIGNPALKDKMKYAPEKVYSTEARGEEDIIVDEMWTASWWWELQRRLPVGATISGIILSSDKTKLSNFSGDKSAWPVYLTIGNIPKEIRRQPSSHSTVLIGYIPVSKLECFTEDARSLEGYRLFHHCMSQLLDPLIEAGKNGVEIVCADGRIRMVYPILAAYVADYPEQCLVACCKQNRCPRCLVDPKEREENMREEDVVWRTQEETRKWLDNHQNQRNTPEFVRHGLTAVYRPFWANLPHCDIFSCFTPDLLHQFHKGVFKDHLVSWCTELIGKEEMDARFKAMNGFPGLRHFKKGISSVSQWTGREHKEMQRVFVALMVGAVESRVLAVITALIDFGYYASLHSHTTTTLNALQAALDRFHEHKDIIVELGVREHFNIPKIHSLQHYVDSIRRLGSADGYNTESPERLHIDFAKRAYRASNKRDYVEQMTLWLQHQEAIVLRSAYIDWDLRHGWDSPGTDADELEEDEGDADDEWAEQVSQTTYSIAKYPAFKQRDVSHIAANHYADFNTFTSALSAFLKIHFRKPTLPSKYDRYDIYKQVVLRLPRNRYLSAASFSHRIRAVPGVPARQRRSATPGIFDTALIIEHPEEYSPSSGLSGLRPARIRMFFDLPPHLGSFAHPLALIEWFTPLSGPDPVSGLFLTRRSTRNTRPNTAVISVDQIARICHLTARTSGREIDTTWTSSNVLDRADTFYFNPYIHLDTFTRQELVGI</sequence>
<name>A0AAD6UY40_9AGAR</name>
<feature type="compositionally biased region" description="Acidic residues" evidence="1">
    <location>
        <begin position="1"/>
        <end position="13"/>
    </location>
</feature>
<keyword evidence="3" id="KW-1185">Reference proteome</keyword>
<proteinExistence type="predicted"/>
<evidence type="ECO:0000313" key="3">
    <source>
        <dbReference type="Proteomes" id="UP001219525"/>
    </source>
</evidence>
<reference evidence="2" key="1">
    <citation type="submission" date="2023-03" db="EMBL/GenBank/DDBJ databases">
        <title>Massive genome expansion in bonnet fungi (Mycena s.s.) driven by repeated elements and novel gene families across ecological guilds.</title>
        <authorList>
            <consortium name="Lawrence Berkeley National Laboratory"/>
            <person name="Harder C.B."/>
            <person name="Miyauchi S."/>
            <person name="Viragh M."/>
            <person name="Kuo A."/>
            <person name="Thoen E."/>
            <person name="Andreopoulos B."/>
            <person name="Lu D."/>
            <person name="Skrede I."/>
            <person name="Drula E."/>
            <person name="Henrissat B."/>
            <person name="Morin E."/>
            <person name="Kohler A."/>
            <person name="Barry K."/>
            <person name="LaButti K."/>
            <person name="Morin E."/>
            <person name="Salamov A."/>
            <person name="Lipzen A."/>
            <person name="Mereny Z."/>
            <person name="Hegedus B."/>
            <person name="Baldrian P."/>
            <person name="Stursova M."/>
            <person name="Weitz H."/>
            <person name="Taylor A."/>
            <person name="Grigoriev I.V."/>
            <person name="Nagy L.G."/>
            <person name="Martin F."/>
            <person name="Kauserud H."/>
        </authorList>
    </citation>
    <scope>NUCLEOTIDE SEQUENCE</scope>
    <source>
        <strain evidence="2">9144</strain>
    </source>
</reference>
<comment type="caution">
    <text evidence="2">The sequence shown here is derived from an EMBL/GenBank/DDBJ whole genome shotgun (WGS) entry which is preliminary data.</text>
</comment>
<feature type="compositionally biased region" description="Pro residues" evidence="1">
    <location>
        <begin position="24"/>
        <end position="35"/>
    </location>
</feature>
<dbReference type="Proteomes" id="UP001219525">
    <property type="component" value="Unassembled WGS sequence"/>
</dbReference>
<dbReference type="InterPro" id="IPR041078">
    <property type="entry name" value="Plavaka"/>
</dbReference>
<feature type="region of interest" description="Disordered" evidence="1">
    <location>
        <begin position="1"/>
        <end position="66"/>
    </location>
</feature>
<organism evidence="2 3">
    <name type="scientific">Mycena pura</name>
    <dbReference type="NCBI Taxonomy" id="153505"/>
    <lineage>
        <taxon>Eukaryota</taxon>
        <taxon>Fungi</taxon>
        <taxon>Dikarya</taxon>
        <taxon>Basidiomycota</taxon>
        <taxon>Agaricomycotina</taxon>
        <taxon>Agaricomycetes</taxon>
        <taxon>Agaricomycetidae</taxon>
        <taxon>Agaricales</taxon>
        <taxon>Marasmiineae</taxon>
        <taxon>Mycenaceae</taxon>
        <taxon>Mycena</taxon>
    </lineage>
</organism>
<gene>
    <name evidence="2" type="ORF">GGX14DRAFT_376251</name>
</gene>
<dbReference type="EMBL" id="JARJCW010000084">
    <property type="protein sequence ID" value="KAJ7196364.1"/>
    <property type="molecule type" value="Genomic_DNA"/>
</dbReference>
<dbReference type="AlphaFoldDB" id="A0AAD6UY40"/>
<dbReference type="Pfam" id="PF18759">
    <property type="entry name" value="Plavaka"/>
    <property type="match status" value="1"/>
</dbReference>
<evidence type="ECO:0000313" key="2">
    <source>
        <dbReference type="EMBL" id="KAJ7196364.1"/>
    </source>
</evidence>